<dbReference type="InterPro" id="IPR002698">
    <property type="entry name" value="FTHF_cligase"/>
</dbReference>
<comment type="similarity">
    <text evidence="1 4">Belongs to the 5-formyltetrahydrofolate cyclo-ligase family.</text>
</comment>
<dbReference type="RefSeq" id="WP_207881947.1">
    <property type="nucleotide sequence ID" value="NZ_JAFVMF010000013.1"/>
</dbReference>
<dbReference type="GO" id="GO:0030272">
    <property type="term" value="F:5-formyltetrahydrofolate cyclo-ligase activity"/>
    <property type="evidence" value="ECO:0007669"/>
    <property type="project" value="UniProtKB-EC"/>
</dbReference>
<protein>
    <recommendedName>
        <fullName evidence="4">5-formyltetrahydrofolate cyclo-ligase</fullName>
        <ecNumber evidence="4">6.3.3.2</ecNumber>
    </recommendedName>
</protein>
<gene>
    <name evidence="5" type="ORF">J2D73_12930</name>
</gene>
<dbReference type="PANTHER" id="PTHR23407:SF1">
    <property type="entry name" value="5-FORMYLTETRAHYDROFOLATE CYCLO-LIGASE"/>
    <property type="match status" value="1"/>
</dbReference>
<dbReference type="PIRSF" id="PIRSF006806">
    <property type="entry name" value="FTHF_cligase"/>
    <property type="match status" value="1"/>
</dbReference>
<evidence type="ECO:0000313" key="6">
    <source>
        <dbReference type="Proteomes" id="UP000664771"/>
    </source>
</evidence>
<organism evidence="5 6">
    <name type="scientific">Acetobacter sacchari</name>
    <dbReference type="NCBI Taxonomy" id="2661687"/>
    <lineage>
        <taxon>Bacteria</taxon>
        <taxon>Pseudomonadati</taxon>
        <taxon>Pseudomonadota</taxon>
        <taxon>Alphaproteobacteria</taxon>
        <taxon>Acetobacterales</taxon>
        <taxon>Acetobacteraceae</taxon>
        <taxon>Acetobacter</taxon>
    </lineage>
</organism>
<dbReference type="EC" id="6.3.3.2" evidence="4"/>
<dbReference type="PANTHER" id="PTHR23407">
    <property type="entry name" value="ATPASE INHIBITOR/5-FORMYLTETRAHYDROFOLATE CYCLO-LIGASE"/>
    <property type="match status" value="1"/>
</dbReference>
<dbReference type="SUPFAM" id="SSF100950">
    <property type="entry name" value="NagB/RpiA/CoA transferase-like"/>
    <property type="match status" value="1"/>
</dbReference>
<evidence type="ECO:0000256" key="3">
    <source>
        <dbReference type="ARBA" id="ARBA00022840"/>
    </source>
</evidence>
<dbReference type="EMBL" id="JAFVMF010000013">
    <property type="protein sequence ID" value="MBO1360693.1"/>
    <property type="molecule type" value="Genomic_DNA"/>
</dbReference>
<evidence type="ECO:0000256" key="1">
    <source>
        <dbReference type="ARBA" id="ARBA00010638"/>
    </source>
</evidence>
<keyword evidence="3 4" id="KW-0067">ATP-binding</keyword>
<keyword evidence="4" id="KW-0479">Metal-binding</keyword>
<keyword evidence="4" id="KW-0460">Magnesium</keyword>
<proteinExistence type="inferred from homology"/>
<dbReference type="InterPro" id="IPR024185">
    <property type="entry name" value="FTHF_cligase-like_sf"/>
</dbReference>
<dbReference type="NCBIfam" id="TIGR02727">
    <property type="entry name" value="MTHFS_bact"/>
    <property type="match status" value="1"/>
</dbReference>
<dbReference type="Pfam" id="PF01812">
    <property type="entry name" value="5-FTHF_cyc-lig"/>
    <property type="match status" value="1"/>
</dbReference>
<name>A0ABS3LXS0_9PROT</name>
<keyword evidence="6" id="KW-1185">Reference proteome</keyword>
<reference evidence="5 6" key="1">
    <citation type="submission" date="2021-03" db="EMBL/GenBank/DDBJ databases">
        <title>The complete genome sequence of Acetobacter sacchari TBRC 11175.</title>
        <authorList>
            <person name="Charoenyingcharoen P."/>
            <person name="Yukphan P."/>
        </authorList>
    </citation>
    <scope>NUCLEOTIDE SEQUENCE [LARGE SCALE GENOMIC DNA]</scope>
    <source>
        <strain evidence="5 6">TBRC 11175</strain>
    </source>
</reference>
<dbReference type="Gene3D" id="3.40.50.10420">
    <property type="entry name" value="NagB/RpiA/CoA transferase-like"/>
    <property type="match status" value="1"/>
</dbReference>
<keyword evidence="2 4" id="KW-0547">Nucleotide-binding</keyword>
<dbReference type="InterPro" id="IPR037171">
    <property type="entry name" value="NagB/RpiA_transferase-like"/>
</dbReference>
<sequence>MPEDSPPARESAETAECKAKLRASLRASRGASPDKQNQLLGRLRHEILLRPNVAIASLWPLEGEIDLRPLNEFLHATGRNVLLPETTKKGNPLLFRQWRPDVGMIAGRFGTMYPDGEIATPAIILVPMLAFDRRGYRLGYGGGYYDRTLAASPDAIAIGYALSTQEWDDVPVGPYDRPLPFIVTELETIHCEPSPS</sequence>
<keyword evidence="5" id="KW-0436">Ligase</keyword>
<comment type="cofactor">
    <cofactor evidence="4">
        <name>Mg(2+)</name>
        <dbReference type="ChEBI" id="CHEBI:18420"/>
    </cofactor>
</comment>
<comment type="catalytic activity">
    <reaction evidence="4">
        <text>(6S)-5-formyl-5,6,7,8-tetrahydrofolate + ATP = (6R)-5,10-methenyltetrahydrofolate + ADP + phosphate</text>
        <dbReference type="Rhea" id="RHEA:10488"/>
        <dbReference type="ChEBI" id="CHEBI:30616"/>
        <dbReference type="ChEBI" id="CHEBI:43474"/>
        <dbReference type="ChEBI" id="CHEBI:57455"/>
        <dbReference type="ChEBI" id="CHEBI:57457"/>
        <dbReference type="ChEBI" id="CHEBI:456216"/>
        <dbReference type="EC" id="6.3.3.2"/>
    </reaction>
</comment>
<comment type="caution">
    <text evidence="5">The sequence shown here is derived from an EMBL/GenBank/DDBJ whole genome shotgun (WGS) entry which is preliminary data.</text>
</comment>
<accession>A0ABS3LXS0</accession>
<evidence type="ECO:0000256" key="2">
    <source>
        <dbReference type="ARBA" id="ARBA00022741"/>
    </source>
</evidence>
<dbReference type="Proteomes" id="UP000664771">
    <property type="component" value="Unassembled WGS sequence"/>
</dbReference>
<evidence type="ECO:0000313" key="5">
    <source>
        <dbReference type="EMBL" id="MBO1360693.1"/>
    </source>
</evidence>
<evidence type="ECO:0000256" key="4">
    <source>
        <dbReference type="RuleBase" id="RU361279"/>
    </source>
</evidence>